<evidence type="ECO:0000313" key="1">
    <source>
        <dbReference type="EMBL" id="KAH6932808.1"/>
    </source>
</evidence>
<accession>A0ACB7SGE5</accession>
<reference evidence="1" key="1">
    <citation type="submission" date="2020-05" db="EMBL/GenBank/DDBJ databases">
        <title>Large-scale comparative analyses of tick genomes elucidate their genetic diversity and vector capacities.</title>
        <authorList>
            <person name="Jia N."/>
            <person name="Wang J."/>
            <person name="Shi W."/>
            <person name="Du L."/>
            <person name="Sun Y."/>
            <person name="Zhan W."/>
            <person name="Jiang J."/>
            <person name="Wang Q."/>
            <person name="Zhang B."/>
            <person name="Ji P."/>
            <person name="Sakyi L.B."/>
            <person name="Cui X."/>
            <person name="Yuan T."/>
            <person name="Jiang B."/>
            <person name="Yang W."/>
            <person name="Lam T.T.-Y."/>
            <person name="Chang Q."/>
            <person name="Ding S."/>
            <person name="Wang X."/>
            <person name="Zhu J."/>
            <person name="Ruan X."/>
            <person name="Zhao L."/>
            <person name="Wei J."/>
            <person name="Que T."/>
            <person name="Du C."/>
            <person name="Cheng J."/>
            <person name="Dai P."/>
            <person name="Han X."/>
            <person name="Huang E."/>
            <person name="Gao Y."/>
            <person name="Liu J."/>
            <person name="Shao H."/>
            <person name="Ye R."/>
            <person name="Li L."/>
            <person name="Wei W."/>
            <person name="Wang X."/>
            <person name="Wang C."/>
            <person name="Yang T."/>
            <person name="Huo Q."/>
            <person name="Li W."/>
            <person name="Guo W."/>
            <person name="Chen H."/>
            <person name="Zhou L."/>
            <person name="Ni X."/>
            <person name="Tian J."/>
            <person name="Zhou Y."/>
            <person name="Sheng Y."/>
            <person name="Liu T."/>
            <person name="Pan Y."/>
            <person name="Xia L."/>
            <person name="Li J."/>
            <person name="Zhao F."/>
            <person name="Cao W."/>
        </authorList>
    </citation>
    <scope>NUCLEOTIDE SEQUENCE</scope>
    <source>
        <strain evidence="1">Hyas-2018</strain>
    </source>
</reference>
<evidence type="ECO:0000313" key="2">
    <source>
        <dbReference type="Proteomes" id="UP000821845"/>
    </source>
</evidence>
<dbReference type="Proteomes" id="UP000821845">
    <property type="component" value="Chromosome 4"/>
</dbReference>
<proteinExistence type="predicted"/>
<organism evidence="1 2">
    <name type="scientific">Hyalomma asiaticum</name>
    <name type="common">Tick</name>
    <dbReference type="NCBI Taxonomy" id="266040"/>
    <lineage>
        <taxon>Eukaryota</taxon>
        <taxon>Metazoa</taxon>
        <taxon>Ecdysozoa</taxon>
        <taxon>Arthropoda</taxon>
        <taxon>Chelicerata</taxon>
        <taxon>Arachnida</taxon>
        <taxon>Acari</taxon>
        <taxon>Parasitiformes</taxon>
        <taxon>Ixodida</taxon>
        <taxon>Ixodoidea</taxon>
        <taxon>Ixodidae</taxon>
        <taxon>Hyalomminae</taxon>
        <taxon>Hyalomma</taxon>
    </lineage>
</organism>
<sequence>MIVHDDLPLSTPDKDGFKTFVKALQPLYKPPTEPTITKSLEVKYEELRARIGRRIQAADHLCIRADLWTHENTMRSYLGLTVHYREGK</sequence>
<name>A0ACB7SGE5_HYAAI</name>
<dbReference type="EMBL" id="CM023484">
    <property type="protein sequence ID" value="KAH6932808.1"/>
    <property type="molecule type" value="Genomic_DNA"/>
</dbReference>
<keyword evidence="2" id="KW-1185">Reference proteome</keyword>
<comment type="caution">
    <text evidence="1">The sequence shown here is derived from an EMBL/GenBank/DDBJ whole genome shotgun (WGS) entry which is preliminary data.</text>
</comment>
<protein>
    <submittedName>
        <fullName evidence="1">Uncharacterized protein</fullName>
    </submittedName>
</protein>
<gene>
    <name evidence="1" type="ORF">HPB50_009705</name>
</gene>